<accession>A0ABQ8T9P2</accession>
<gene>
    <name evidence="1" type="ORF">ANN_04186</name>
</gene>
<evidence type="ECO:0000313" key="1">
    <source>
        <dbReference type="EMBL" id="KAJ4442597.1"/>
    </source>
</evidence>
<name>A0ABQ8T9P2_PERAM</name>
<dbReference type="EMBL" id="JAJSOF020000013">
    <property type="protein sequence ID" value="KAJ4442597.1"/>
    <property type="molecule type" value="Genomic_DNA"/>
</dbReference>
<sequence length="143" mass="16142">MDGLIGKLNLFEFRGITTEEVKRMSPYSVRSLILVINHLTIRYGIGEDVFEPILDLSNARLQDRVVIAIQVHREGVIGQADITAWTEDRADNTLSPHLLDNRSPLLRHLNMRPAVGCSRLLASHQQAFPEVSDHSNSRRVTYG</sequence>
<dbReference type="Proteomes" id="UP001148838">
    <property type="component" value="Unassembled WGS sequence"/>
</dbReference>
<keyword evidence="2" id="KW-1185">Reference proteome</keyword>
<comment type="caution">
    <text evidence="1">The sequence shown here is derived from an EMBL/GenBank/DDBJ whole genome shotgun (WGS) entry which is preliminary data.</text>
</comment>
<proteinExistence type="predicted"/>
<organism evidence="1 2">
    <name type="scientific">Periplaneta americana</name>
    <name type="common">American cockroach</name>
    <name type="synonym">Blatta americana</name>
    <dbReference type="NCBI Taxonomy" id="6978"/>
    <lineage>
        <taxon>Eukaryota</taxon>
        <taxon>Metazoa</taxon>
        <taxon>Ecdysozoa</taxon>
        <taxon>Arthropoda</taxon>
        <taxon>Hexapoda</taxon>
        <taxon>Insecta</taxon>
        <taxon>Pterygota</taxon>
        <taxon>Neoptera</taxon>
        <taxon>Polyneoptera</taxon>
        <taxon>Dictyoptera</taxon>
        <taxon>Blattodea</taxon>
        <taxon>Blattoidea</taxon>
        <taxon>Blattidae</taxon>
        <taxon>Blattinae</taxon>
        <taxon>Periplaneta</taxon>
    </lineage>
</organism>
<protein>
    <submittedName>
        <fullName evidence="1">Uncharacterized protein</fullName>
    </submittedName>
</protein>
<evidence type="ECO:0000313" key="2">
    <source>
        <dbReference type="Proteomes" id="UP001148838"/>
    </source>
</evidence>
<reference evidence="1 2" key="1">
    <citation type="journal article" date="2022" name="Allergy">
        <title>Genome assembly and annotation of Periplaneta americana reveal a comprehensive cockroach allergen profile.</title>
        <authorList>
            <person name="Wang L."/>
            <person name="Xiong Q."/>
            <person name="Saelim N."/>
            <person name="Wang L."/>
            <person name="Nong W."/>
            <person name="Wan A.T."/>
            <person name="Shi M."/>
            <person name="Liu X."/>
            <person name="Cao Q."/>
            <person name="Hui J.H.L."/>
            <person name="Sookrung N."/>
            <person name="Leung T.F."/>
            <person name="Tungtrongchitr A."/>
            <person name="Tsui S.K.W."/>
        </authorList>
    </citation>
    <scope>NUCLEOTIDE SEQUENCE [LARGE SCALE GENOMIC DNA]</scope>
    <source>
        <strain evidence="1">PWHHKU_190912</strain>
    </source>
</reference>